<proteinExistence type="predicted"/>
<comment type="caution">
    <text evidence="2">The sequence shown here is derived from an EMBL/GenBank/DDBJ whole genome shotgun (WGS) entry which is preliminary data.</text>
</comment>
<keyword evidence="3" id="KW-1185">Reference proteome</keyword>
<feature type="region of interest" description="Disordered" evidence="1">
    <location>
        <begin position="65"/>
        <end position="87"/>
    </location>
</feature>
<protein>
    <submittedName>
        <fullName evidence="2">Uncharacterized protein</fullName>
    </submittedName>
</protein>
<feature type="non-terminal residue" evidence="2">
    <location>
        <position position="1"/>
    </location>
</feature>
<evidence type="ECO:0000256" key="1">
    <source>
        <dbReference type="SAM" id="MobiDB-lite"/>
    </source>
</evidence>
<name>A0ABS8WUD5_DATST</name>
<evidence type="ECO:0000313" key="2">
    <source>
        <dbReference type="EMBL" id="MCE3215690.1"/>
    </source>
</evidence>
<gene>
    <name evidence="2" type="ORF">HAX54_003206</name>
</gene>
<accession>A0ABS8WUD5</accession>
<evidence type="ECO:0000313" key="3">
    <source>
        <dbReference type="Proteomes" id="UP000823775"/>
    </source>
</evidence>
<dbReference type="Proteomes" id="UP000823775">
    <property type="component" value="Unassembled WGS sequence"/>
</dbReference>
<organism evidence="2 3">
    <name type="scientific">Datura stramonium</name>
    <name type="common">Jimsonweed</name>
    <name type="synonym">Common thornapple</name>
    <dbReference type="NCBI Taxonomy" id="4076"/>
    <lineage>
        <taxon>Eukaryota</taxon>
        <taxon>Viridiplantae</taxon>
        <taxon>Streptophyta</taxon>
        <taxon>Embryophyta</taxon>
        <taxon>Tracheophyta</taxon>
        <taxon>Spermatophyta</taxon>
        <taxon>Magnoliopsida</taxon>
        <taxon>eudicotyledons</taxon>
        <taxon>Gunneridae</taxon>
        <taxon>Pentapetalae</taxon>
        <taxon>asterids</taxon>
        <taxon>lamiids</taxon>
        <taxon>Solanales</taxon>
        <taxon>Solanaceae</taxon>
        <taxon>Solanoideae</taxon>
        <taxon>Datureae</taxon>
        <taxon>Datura</taxon>
    </lineage>
</organism>
<reference evidence="2 3" key="1">
    <citation type="journal article" date="2021" name="BMC Genomics">
        <title>Datura genome reveals duplications of psychoactive alkaloid biosynthetic genes and high mutation rate following tissue culture.</title>
        <authorList>
            <person name="Rajewski A."/>
            <person name="Carter-House D."/>
            <person name="Stajich J."/>
            <person name="Litt A."/>
        </authorList>
    </citation>
    <scope>NUCLEOTIDE SEQUENCE [LARGE SCALE GENOMIC DNA]</scope>
    <source>
        <strain evidence="2">AR-01</strain>
    </source>
</reference>
<sequence>ECKRLDYGKRLKVAKCGICTGPTKLIYCAEEGRDQRTADQHRRIADANAKVLKNLLLSALMDRRSADQHRQTTSVSVEAPKISLSFS</sequence>
<dbReference type="EMBL" id="JACEIK010011464">
    <property type="protein sequence ID" value="MCE3215690.1"/>
    <property type="molecule type" value="Genomic_DNA"/>
</dbReference>